<dbReference type="EMBL" id="ML734668">
    <property type="protein sequence ID" value="KAB8242232.1"/>
    <property type="molecule type" value="Genomic_DNA"/>
</dbReference>
<organism evidence="1">
    <name type="scientific">Aspergillus flavus</name>
    <dbReference type="NCBI Taxonomy" id="5059"/>
    <lineage>
        <taxon>Eukaryota</taxon>
        <taxon>Fungi</taxon>
        <taxon>Dikarya</taxon>
        <taxon>Ascomycota</taxon>
        <taxon>Pezizomycotina</taxon>
        <taxon>Eurotiomycetes</taxon>
        <taxon>Eurotiomycetidae</taxon>
        <taxon>Eurotiales</taxon>
        <taxon>Aspergillaceae</taxon>
        <taxon>Aspergillus</taxon>
        <taxon>Aspergillus subgen. Circumdati</taxon>
    </lineage>
</organism>
<dbReference type="Proteomes" id="UP000325434">
    <property type="component" value="Unassembled WGS sequence"/>
</dbReference>
<proteinExistence type="predicted"/>
<gene>
    <name evidence="1" type="ORF">BDV35DRAFT_366726</name>
</gene>
<name>A0A5N6GIM2_ASPFL</name>
<evidence type="ECO:0000313" key="1">
    <source>
        <dbReference type="EMBL" id="KAB8242232.1"/>
    </source>
</evidence>
<accession>A0A5N6GIM2</accession>
<dbReference type="AlphaFoldDB" id="A0A5N6GIM2"/>
<protein>
    <submittedName>
        <fullName evidence="1">Uncharacterized protein</fullName>
    </submittedName>
</protein>
<sequence length="60" mass="6879">MRDISSMLVEQMGSLPTHICCLCIPFDPQAEGSEFDLIECINPTYVHRGKKWTIFGSRYL</sequence>
<reference evidence="1" key="1">
    <citation type="submission" date="2019-04" db="EMBL/GenBank/DDBJ databases">
        <title>Friends and foes A comparative genomics study of 23 Aspergillus species from section Flavi.</title>
        <authorList>
            <consortium name="DOE Joint Genome Institute"/>
            <person name="Kjaerbolling I."/>
            <person name="Vesth T."/>
            <person name="Frisvad J.C."/>
            <person name="Nybo J.L."/>
            <person name="Theobald S."/>
            <person name="Kildgaard S."/>
            <person name="Isbrandt T."/>
            <person name="Kuo A."/>
            <person name="Sato A."/>
            <person name="Lyhne E.K."/>
            <person name="Kogle M.E."/>
            <person name="Wiebenga A."/>
            <person name="Kun R.S."/>
            <person name="Lubbers R.J."/>
            <person name="Makela M.R."/>
            <person name="Barry K."/>
            <person name="Chovatia M."/>
            <person name="Clum A."/>
            <person name="Daum C."/>
            <person name="Haridas S."/>
            <person name="He G."/>
            <person name="LaButti K."/>
            <person name="Lipzen A."/>
            <person name="Mondo S."/>
            <person name="Riley R."/>
            <person name="Salamov A."/>
            <person name="Simmons B.A."/>
            <person name="Magnuson J.K."/>
            <person name="Henrissat B."/>
            <person name="Mortensen U.H."/>
            <person name="Larsen T.O."/>
            <person name="Devries R.P."/>
            <person name="Grigoriev I.V."/>
            <person name="Machida M."/>
            <person name="Baker S.E."/>
            <person name="Andersen M.R."/>
        </authorList>
    </citation>
    <scope>NUCLEOTIDE SEQUENCE [LARGE SCALE GENOMIC DNA]</scope>
    <source>
        <strain evidence="1">CBS 121.62</strain>
    </source>
</reference>